<evidence type="ECO:0000313" key="2">
    <source>
        <dbReference type="EMBL" id="GGZ70354.1"/>
    </source>
</evidence>
<protein>
    <submittedName>
        <fullName evidence="2">Uncharacterized protein</fullName>
    </submittedName>
</protein>
<dbReference type="EMBL" id="BMZC01000008">
    <property type="protein sequence ID" value="GGZ70354.1"/>
    <property type="molecule type" value="Genomic_DNA"/>
</dbReference>
<reference evidence="3 5" key="3">
    <citation type="submission" date="2020-12" db="EMBL/GenBank/DDBJ databases">
        <title>Draft genome sequences of nine environmental bacterial isolates colonizing plastic.</title>
        <authorList>
            <person name="Borre I."/>
            <person name="Sonnenschein E.C."/>
        </authorList>
    </citation>
    <scope>NUCLEOTIDE SEQUENCE [LARGE SCALE GENOMIC DNA]</scope>
    <source>
        <strain evidence="3 5">IB30</strain>
    </source>
</reference>
<dbReference type="Proteomes" id="UP000622604">
    <property type="component" value="Unassembled WGS sequence"/>
</dbReference>
<sequence>MLMQITMIVLIVSIGVIVGLTGTSGGGFLTTFLAAFGLFVIIVLGAAMVLVKKRNANKDS</sequence>
<keyword evidence="1" id="KW-0472">Membrane</keyword>
<evidence type="ECO:0000313" key="4">
    <source>
        <dbReference type="Proteomes" id="UP000622604"/>
    </source>
</evidence>
<gene>
    <name evidence="2" type="ORF">GCM10011274_30930</name>
    <name evidence="3" type="ORF">JEU11_08600</name>
</gene>
<organism evidence="2 4">
    <name type="scientific">Paraglaciecola chathamensis</name>
    <dbReference type="NCBI Taxonomy" id="368405"/>
    <lineage>
        <taxon>Bacteria</taxon>
        <taxon>Pseudomonadati</taxon>
        <taxon>Pseudomonadota</taxon>
        <taxon>Gammaproteobacteria</taxon>
        <taxon>Alteromonadales</taxon>
        <taxon>Alteromonadaceae</taxon>
        <taxon>Paraglaciecola</taxon>
    </lineage>
</organism>
<keyword evidence="1" id="KW-1133">Transmembrane helix</keyword>
<proteinExistence type="predicted"/>
<dbReference type="RefSeq" id="WP_007985610.1">
    <property type="nucleotide sequence ID" value="NZ_BMZC01000008.1"/>
</dbReference>
<comment type="caution">
    <text evidence="2">The sequence shown here is derived from an EMBL/GenBank/DDBJ whole genome shotgun (WGS) entry which is preliminary data.</text>
</comment>
<dbReference type="Proteomes" id="UP000649232">
    <property type="component" value="Unassembled WGS sequence"/>
</dbReference>
<feature type="transmembrane region" description="Helical" evidence="1">
    <location>
        <begin position="32"/>
        <end position="51"/>
    </location>
</feature>
<evidence type="ECO:0000313" key="3">
    <source>
        <dbReference type="EMBL" id="MBJ2136507.1"/>
    </source>
</evidence>
<reference evidence="2" key="2">
    <citation type="submission" date="2020-09" db="EMBL/GenBank/DDBJ databases">
        <authorList>
            <person name="Sun Q."/>
            <person name="Kim S."/>
        </authorList>
    </citation>
    <scope>NUCLEOTIDE SEQUENCE</scope>
    <source>
        <strain evidence="2">KCTC 32337</strain>
    </source>
</reference>
<keyword evidence="1" id="KW-0812">Transmembrane</keyword>
<reference evidence="2" key="1">
    <citation type="journal article" date="2014" name="Int. J. Syst. Evol. Microbiol.">
        <title>Complete genome sequence of Corynebacterium casei LMG S-19264T (=DSM 44701T), isolated from a smear-ripened cheese.</title>
        <authorList>
            <consortium name="US DOE Joint Genome Institute (JGI-PGF)"/>
            <person name="Walter F."/>
            <person name="Albersmeier A."/>
            <person name="Kalinowski J."/>
            <person name="Ruckert C."/>
        </authorList>
    </citation>
    <scope>NUCLEOTIDE SEQUENCE</scope>
    <source>
        <strain evidence="2">KCTC 32337</strain>
    </source>
</reference>
<accession>A0A8H9M170</accession>
<dbReference type="EMBL" id="JAEILT010000010">
    <property type="protein sequence ID" value="MBJ2136507.1"/>
    <property type="molecule type" value="Genomic_DNA"/>
</dbReference>
<evidence type="ECO:0000313" key="5">
    <source>
        <dbReference type="Proteomes" id="UP000649232"/>
    </source>
</evidence>
<dbReference type="AlphaFoldDB" id="A0A8H9M170"/>
<name>A0A8H9M170_9ALTE</name>
<feature type="transmembrane region" description="Helical" evidence="1">
    <location>
        <begin position="7"/>
        <end position="26"/>
    </location>
</feature>
<evidence type="ECO:0000256" key="1">
    <source>
        <dbReference type="SAM" id="Phobius"/>
    </source>
</evidence>